<dbReference type="AlphaFoldDB" id="A0A3L6MUD0"/>
<proteinExistence type="predicted"/>
<reference evidence="1 2" key="1">
    <citation type="journal article" date="2018" name="Sci. Rep.">
        <title>Characterisation of pathogen-specific regions and novel effector candidates in Fusarium oxysporum f. sp. cepae.</title>
        <authorList>
            <person name="Armitage A.D."/>
            <person name="Taylor A."/>
            <person name="Sobczyk M.K."/>
            <person name="Baxter L."/>
            <person name="Greenfield B.P."/>
            <person name="Bates H.J."/>
            <person name="Wilson F."/>
            <person name="Jackson A.C."/>
            <person name="Ott S."/>
            <person name="Harrison R.J."/>
            <person name="Clarkson J.P."/>
        </authorList>
    </citation>
    <scope>NUCLEOTIDE SEQUENCE [LARGE SCALE GENOMIC DNA]</scope>
    <source>
        <strain evidence="1 2">FoC_Fus2</strain>
    </source>
</reference>
<sequence>MKKDSLTIQQMELGKEGEDVVVRQKKTESFVAHLQKHAKGEQALEHDDGE</sequence>
<dbReference type="Proteomes" id="UP000270866">
    <property type="component" value="Unassembled WGS sequence"/>
</dbReference>
<dbReference type="EMBL" id="MRCU01000015">
    <property type="protein sequence ID" value="RKK08013.1"/>
    <property type="molecule type" value="Genomic_DNA"/>
</dbReference>
<name>A0A3L6MUD0_FUSOX</name>
<organism evidence="1 2">
    <name type="scientific">Fusarium oxysporum f. sp. cepae</name>
    <dbReference type="NCBI Taxonomy" id="396571"/>
    <lineage>
        <taxon>Eukaryota</taxon>
        <taxon>Fungi</taxon>
        <taxon>Dikarya</taxon>
        <taxon>Ascomycota</taxon>
        <taxon>Pezizomycotina</taxon>
        <taxon>Sordariomycetes</taxon>
        <taxon>Hypocreomycetidae</taxon>
        <taxon>Hypocreales</taxon>
        <taxon>Nectriaceae</taxon>
        <taxon>Fusarium</taxon>
        <taxon>Fusarium oxysporum species complex</taxon>
    </lineage>
</organism>
<gene>
    <name evidence="1" type="ORF">BFJ65_g17486</name>
</gene>
<comment type="caution">
    <text evidence="1">The sequence shown here is derived from an EMBL/GenBank/DDBJ whole genome shotgun (WGS) entry which is preliminary data.</text>
</comment>
<protein>
    <submittedName>
        <fullName evidence="1">Uncharacterized protein</fullName>
    </submittedName>
</protein>
<evidence type="ECO:0000313" key="2">
    <source>
        <dbReference type="Proteomes" id="UP000270866"/>
    </source>
</evidence>
<evidence type="ECO:0000313" key="1">
    <source>
        <dbReference type="EMBL" id="RKK08013.1"/>
    </source>
</evidence>
<accession>A0A3L6MUD0</accession>